<evidence type="ECO:0000259" key="9">
    <source>
        <dbReference type="PROSITE" id="PS51034"/>
    </source>
</evidence>
<dbReference type="STRING" id="103827.A0A0N5D5B9"/>
<dbReference type="GO" id="GO:0042302">
    <property type="term" value="F:structural constituent of cuticle"/>
    <property type="evidence" value="ECO:0007669"/>
    <property type="project" value="UniProtKB-KW"/>
</dbReference>
<evidence type="ECO:0000313" key="11">
    <source>
        <dbReference type="Proteomes" id="UP000276776"/>
    </source>
</evidence>
<accession>A0A0N5D5B9</accession>
<dbReference type="InterPro" id="IPR001507">
    <property type="entry name" value="ZP_dom"/>
</dbReference>
<evidence type="ECO:0000256" key="2">
    <source>
        <dbReference type="ARBA" id="ARBA00022460"/>
    </source>
</evidence>
<dbReference type="GO" id="GO:0005886">
    <property type="term" value="C:plasma membrane"/>
    <property type="evidence" value="ECO:0007669"/>
    <property type="project" value="UniProtKB-SubCell"/>
</dbReference>
<evidence type="ECO:0000256" key="7">
    <source>
        <dbReference type="ARBA" id="ARBA00023136"/>
    </source>
</evidence>
<keyword evidence="2" id="KW-0193">Cuticle</keyword>
<keyword evidence="6" id="KW-1133">Transmembrane helix</keyword>
<keyword evidence="4" id="KW-0812">Transmembrane</keyword>
<proteinExistence type="predicted"/>
<reference evidence="12" key="1">
    <citation type="submission" date="2017-02" db="UniProtKB">
        <authorList>
            <consortium name="WormBaseParasite"/>
        </authorList>
    </citation>
    <scope>IDENTIFICATION</scope>
</reference>
<dbReference type="EMBL" id="UYYF01004595">
    <property type="protein sequence ID" value="VDN05717.1"/>
    <property type="molecule type" value="Genomic_DNA"/>
</dbReference>
<keyword evidence="7" id="KW-0472">Membrane</keyword>
<evidence type="ECO:0000256" key="6">
    <source>
        <dbReference type="ARBA" id="ARBA00022989"/>
    </source>
</evidence>
<keyword evidence="5" id="KW-0732">Signal</keyword>
<sequence length="277" mass="31778">MQFETRNTFEGLIFVQDHLADPSCRSFGTKNMNNHSRNASIKIGFKTCEIERKRSSDPRGMYLTTSLYVAFHPEFLTKIDRIYVVQCFYMEMEKILERRVQVQMNPPSLQAEQVLMPVCKYEVLDGSPTGPPVSYAVIGQMVYHKWTCETNVENQFCMVVHSCFVDDGNGDRVQLIDEQGCARDKHLLQNLEYVSDLMAGKEAHAYKYADRQSLFFDCQISLAIKEPDQEYCNIPTCSEPPRRKRENLESSNNSSTSRQQTSLIQNTASTASKKSIF</sequence>
<dbReference type="AlphaFoldDB" id="A0A0N5D5B9"/>
<dbReference type="Pfam" id="PF25301">
    <property type="entry name" value="CUT_C"/>
    <property type="match status" value="1"/>
</dbReference>
<dbReference type="PROSITE" id="PS51034">
    <property type="entry name" value="ZP_2"/>
    <property type="match status" value="1"/>
</dbReference>
<dbReference type="Pfam" id="PF25057">
    <property type="entry name" value="CUT_N"/>
    <property type="match status" value="1"/>
</dbReference>
<dbReference type="InterPro" id="IPR051962">
    <property type="entry name" value="Cuticlin"/>
</dbReference>
<feature type="compositionally biased region" description="Polar residues" evidence="8">
    <location>
        <begin position="264"/>
        <end position="277"/>
    </location>
</feature>
<gene>
    <name evidence="10" type="ORF">TCLT_LOCUS8186</name>
</gene>
<evidence type="ECO:0000256" key="3">
    <source>
        <dbReference type="ARBA" id="ARBA00022475"/>
    </source>
</evidence>
<dbReference type="InterPro" id="IPR042235">
    <property type="entry name" value="ZP-C_dom"/>
</dbReference>
<feature type="compositionally biased region" description="Low complexity" evidence="8">
    <location>
        <begin position="249"/>
        <end position="263"/>
    </location>
</feature>
<dbReference type="SMART" id="SM00241">
    <property type="entry name" value="ZP"/>
    <property type="match status" value="1"/>
</dbReference>
<dbReference type="Proteomes" id="UP000276776">
    <property type="component" value="Unassembled WGS sequence"/>
</dbReference>
<dbReference type="Gene3D" id="2.60.40.4100">
    <property type="entry name" value="Zona pellucida, ZP-C domain"/>
    <property type="match status" value="1"/>
</dbReference>
<evidence type="ECO:0000313" key="12">
    <source>
        <dbReference type="WBParaSite" id="TCLT_0000819701-mRNA-1"/>
    </source>
</evidence>
<evidence type="ECO:0000256" key="8">
    <source>
        <dbReference type="SAM" id="MobiDB-lite"/>
    </source>
</evidence>
<keyword evidence="11" id="KW-1185">Reference proteome</keyword>
<feature type="region of interest" description="Disordered" evidence="8">
    <location>
        <begin position="236"/>
        <end position="277"/>
    </location>
</feature>
<name>A0A0N5D5B9_THECL</name>
<evidence type="ECO:0000256" key="4">
    <source>
        <dbReference type="ARBA" id="ARBA00022692"/>
    </source>
</evidence>
<comment type="subcellular location">
    <subcellularLocation>
        <location evidence="1">Cell membrane</location>
        <topology evidence="1">Single-pass type I membrane protein</topology>
    </subcellularLocation>
</comment>
<evidence type="ECO:0000313" key="10">
    <source>
        <dbReference type="EMBL" id="VDN05717.1"/>
    </source>
</evidence>
<keyword evidence="3" id="KW-1003">Cell membrane</keyword>
<dbReference type="PANTHER" id="PTHR22907:SF11">
    <property type="entry name" value="CUTICLIN-5"/>
    <property type="match status" value="1"/>
</dbReference>
<dbReference type="InterPro" id="IPR057475">
    <property type="entry name" value="CUT_C"/>
</dbReference>
<evidence type="ECO:0000256" key="5">
    <source>
        <dbReference type="ARBA" id="ARBA00022729"/>
    </source>
</evidence>
<dbReference type="OMA" id="QMVYHKW"/>
<reference evidence="10 11" key="2">
    <citation type="submission" date="2018-11" db="EMBL/GenBank/DDBJ databases">
        <authorList>
            <consortium name="Pathogen Informatics"/>
        </authorList>
    </citation>
    <scope>NUCLEOTIDE SEQUENCE [LARGE SCALE GENOMIC DNA]</scope>
</reference>
<evidence type="ECO:0000256" key="1">
    <source>
        <dbReference type="ARBA" id="ARBA00004251"/>
    </source>
</evidence>
<dbReference type="OrthoDB" id="6139674at2759"/>
<protein>
    <submittedName>
        <fullName evidence="12">ZP domain-containing protein</fullName>
    </submittedName>
</protein>
<organism evidence="12">
    <name type="scientific">Thelazia callipaeda</name>
    <name type="common">Oriental eyeworm</name>
    <name type="synonym">Parasitic nematode</name>
    <dbReference type="NCBI Taxonomy" id="103827"/>
    <lineage>
        <taxon>Eukaryota</taxon>
        <taxon>Metazoa</taxon>
        <taxon>Ecdysozoa</taxon>
        <taxon>Nematoda</taxon>
        <taxon>Chromadorea</taxon>
        <taxon>Rhabditida</taxon>
        <taxon>Spirurina</taxon>
        <taxon>Spiruromorpha</taxon>
        <taxon>Thelazioidea</taxon>
        <taxon>Thelaziidae</taxon>
        <taxon>Thelazia</taxon>
    </lineage>
</organism>
<dbReference type="PANTHER" id="PTHR22907">
    <property type="entry name" value="GH04558P"/>
    <property type="match status" value="1"/>
</dbReference>
<feature type="domain" description="ZP" evidence="9">
    <location>
        <begin position="1"/>
        <end position="239"/>
    </location>
</feature>
<dbReference type="WBParaSite" id="TCLT_0000819701-mRNA-1">
    <property type="protein sequence ID" value="TCLT_0000819701-mRNA-1"/>
    <property type="gene ID" value="TCLT_0000819701"/>
</dbReference>
<dbReference type="InterPro" id="IPR056953">
    <property type="entry name" value="CUT_N"/>
</dbReference>